<evidence type="ECO:0000313" key="2">
    <source>
        <dbReference type="EnsemblMetazoa" id="GBRI042869-PA"/>
    </source>
</evidence>
<organism evidence="2 3">
    <name type="scientific">Glossina brevipalpis</name>
    <dbReference type="NCBI Taxonomy" id="37001"/>
    <lineage>
        <taxon>Eukaryota</taxon>
        <taxon>Metazoa</taxon>
        <taxon>Ecdysozoa</taxon>
        <taxon>Arthropoda</taxon>
        <taxon>Hexapoda</taxon>
        <taxon>Insecta</taxon>
        <taxon>Pterygota</taxon>
        <taxon>Neoptera</taxon>
        <taxon>Endopterygota</taxon>
        <taxon>Diptera</taxon>
        <taxon>Brachycera</taxon>
        <taxon>Muscomorpha</taxon>
        <taxon>Hippoboscoidea</taxon>
        <taxon>Glossinidae</taxon>
        <taxon>Glossina</taxon>
    </lineage>
</organism>
<proteinExistence type="predicted"/>
<keyword evidence="3" id="KW-1185">Reference proteome</keyword>
<reference evidence="2" key="2">
    <citation type="submission" date="2020-05" db="UniProtKB">
        <authorList>
            <consortium name="EnsemblMetazoa"/>
        </authorList>
    </citation>
    <scope>IDENTIFICATION</scope>
    <source>
        <strain evidence="2">IAEA</strain>
    </source>
</reference>
<evidence type="ECO:0000313" key="3">
    <source>
        <dbReference type="Proteomes" id="UP000091820"/>
    </source>
</evidence>
<protein>
    <submittedName>
        <fullName evidence="2">Uncharacterized protein</fullName>
    </submittedName>
</protein>
<reference evidence="3" key="1">
    <citation type="submission" date="2014-03" db="EMBL/GenBank/DDBJ databases">
        <authorList>
            <person name="Aksoy S."/>
            <person name="Warren W."/>
            <person name="Wilson R.K."/>
        </authorList>
    </citation>
    <scope>NUCLEOTIDE SEQUENCE [LARGE SCALE GENOMIC DNA]</scope>
    <source>
        <strain evidence="3">IAEA</strain>
    </source>
</reference>
<evidence type="ECO:0000256" key="1">
    <source>
        <dbReference type="SAM" id="Phobius"/>
    </source>
</evidence>
<accession>A0A1A9X3E9</accession>
<keyword evidence="1" id="KW-0812">Transmembrane</keyword>
<keyword evidence="1" id="KW-1133">Transmembrane helix</keyword>
<feature type="transmembrane region" description="Helical" evidence="1">
    <location>
        <begin position="80"/>
        <end position="98"/>
    </location>
</feature>
<name>A0A1A9X3E9_9MUSC</name>
<dbReference type="EnsemblMetazoa" id="GBRI042869-RA">
    <property type="protein sequence ID" value="GBRI042869-PA"/>
    <property type="gene ID" value="GBRI042869"/>
</dbReference>
<dbReference type="Proteomes" id="UP000091820">
    <property type="component" value="Unassembled WGS sequence"/>
</dbReference>
<keyword evidence="1" id="KW-0472">Membrane</keyword>
<feature type="transmembrane region" description="Helical" evidence="1">
    <location>
        <begin position="7"/>
        <end position="27"/>
    </location>
</feature>
<dbReference type="VEuPathDB" id="VectorBase:GBRI042869"/>
<sequence>MESDSDMAAVVYFLSGIIFCANIAMLACRDIYNGDEKLLIERSRGVSEENFFYVTILLCKSMTQETSTPNSPILSTQSSIHAYMSLPFVVSTFAMIIVKTYTRTT</sequence>
<dbReference type="AlphaFoldDB" id="A0A1A9X3E9"/>